<feature type="compositionally biased region" description="Basic residues" evidence="7">
    <location>
        <begin position="125"/>
        <end position="140"/>
    </location>
</feature>
<keyword evidence="4" id="KW-0805">Transcription regulation</keyword>
<dbReference type="InterPro" id="IPR015943">
    <property type="entry name" value="WD40/YVTN_repeat-like_dom_sf"/>
</dbReference>
<feature type="compositionally biased region" description="Low complexity" evidence="7">
    <location>
        <begin position="75"/>
        <end position="88"/>
    </location>
</feature>
<evidence type="ECO:0000256" key="1">
    <source>
        <dbReference type="ARBA" id="ARBA00008075"/>
    </source>
</evidence>
<feature type="compositionally biased region" description="Low complexity" evidence="7">
    <location>
        <begin position="110"/>
        <end position="124"/>
    </location>
</feature>
<accession>A0A3B0QNZ1</accession>
<dbReference type="PROSITE" id="PS50294">
    <property type="entry name" value="WD_REPEATS_REGION"/>
    <property type="match status" value="2"/>
</dbReference>
<feature type="repeat" description="WD" evidence="6">
    <location>
        <begin position="279"/>
        <end position="321"/>
    </location>
</feature>
<dbReference type="InterPro" id="IPR001680">
    <property type="entry name" value="WD40_rpt"/>
</dbReference>
<keyword evidence="3" id="KW-0677">Repeat</keyword>
<dbReference type="AlphaFoldDB" id="A0A3B0QNZ1"/>
<evidence type="ECO:0000256" key="5">
    <source>
        <dbReference type="ARBA" id="ARBA00023163"/>
    </source>
</evidence>
<feature type="compositionally biased region" description="Acidic residues" evidence="7">
    <location>
        <begin position="89"/>
        <end position="102"/>
    </location>
</feature>
<dbReference type="InterPro" id="IPR051243">
    <property type="entry name" value="PcG_WD-repeat"/>
</dbReference>
<keyword evidence="5" id="KW-0804">Transcription</keyword>
<evidence type="ECO:0000256" key="4">
    <source>
        <dbReference type="ARBA" id="ARBA00023015"/>
    </source>
</evidence>
<evidence type="ECO:0000256" key="6">
    <source>
        <dbReference type="PROSITE-ProRule" id="PRU00221"/>
    </source>
</evidence>
<feature type="repeat" description="WD" evidence="6">
    <location>
        <begin position="325"/>
        <end position="358"/>
    </location>
</feature>
<dbReference type="SUPFAM" id="SSF50978">
    <property type="entry name" value="WD40 repeat-like"/>
    <property type="match status" value="1"/>
</dbReference>
<dbReference type="Gene3D" id="2.130.10.10">
    <property type="entry name" value="YVTN repeat-like/Quinoprotein amine dehydrogenase"/>
    <property type="match status" value="1"/>
</dbReference>
<evidence type="ECO:0000313" key="8">
    <source>
        <dbReference type="EMBL" id="SZF06479.1"/>
    </source>
</evidence>
<reference evidence="8" key="1">
    <citation type="submission" date="2018-09" db="EMBL/GenBank/DDBJ databases">
        <authorList>
            <person name="Parvin R."/>
            <person name="Begum J.A."/>
            <person name="Chowdhury E.H."/>
            <person name="Islam M.R."/>
            <person name="Harder T."/>
        </authorList>
    </citation>
    <scope>NUCLEOTIDE SEQUENCE</scope>
</reference>
<organism evidence="8">
    <name type="scientific">Psoroptes ovis</name>
    <name type="common">Sheep scab mite</name>
    <dbReference type="NCBI Taxonomy" id="83912"/>
    <lineage>
        <taxon>Eukaryota</taxon>
        <taxon>Metazoa</taxon>
        <taxon>Ecdysozoa</taxon>
        <taxon>Arthropoda</taxon>
        <taxon>Chelicerata</taxon>
        <taxon>Arachnida</taxon>
        <taxon>Acari</taxon>
        <taxon>Acariformes</taxon>
        <taxon>Sarcoptiformes</taxon>
        <taxon>Astigmata</taxon>
        <taxon>Psoroptidia</taxon>
        <taxon>Sarcoptoidea</taxon>
        <taxon>Psoroptidae</taxon>
        <taxon>Psoroptes</taxon>
    </lineage>
</organism>
<dbReference type="PROSITE" id="PS00678">
    <property type="entry name" value="WD_REPEATS_1"/>
    <property type="match status" value="1"/>
</dbReference>
<comment type="similarity">
    <text evidence="1">Belongs to the WD repeat ESC family.</text>
</comment>
<name>A0A3B0QNZ1_PSOOV</name>
<proteinExistence type="evidence at transcript level"/>
<protein>
    <submittedName>
        <fullName evidence="8">Polycomb protein esc</fullName>
    </submittedName>
</protein>
<evidence type="ECO:0000256" key="7">
    <source>
        <dbReference type="SAM" id="MobiDB-lite"/>
    </source>
</evidence>
<sequence>MNNLLSPKELELGRQVVKILKKIIYDDENNVNSNLQKEILNEKFYSYYNFVRTFLDFNKDSFFIDLNQLDLDIDSSSSNESEENFNYIDDNDDDDSSNSDEETMVRMKTRSTSRMQQSSSSAKQHTIKKKIAKKSVKKAKQQNDAKPTTTKLSTNKFLIDFHSSIMLKLNSSLFDPQFPVMYGVAFNPFCYPDNIFAVCGKSIVIAYQCLSYDVNEQDDSCEGKGLQSLFAHSDRNDSYYCCCWTYDIKRPNRSYLCFAGERGVIRIIDVKKQLEIKTFYGHGAAINDMKICPSDPTLLLSASKDSGIRLWNIHTNTLIAIFGGVQGHRDEVVAIDFHRSRNLFVSVSIDHSIKIWSLCHHEVFEAIKLSRDFIPDINGRQFDTVSQHFPNYSTRDVHHNYIDSVQWFGDLLITKSCDEKLVVWKPGTENGTLDDIEKRTYYSDFASHGSDSYGDETLSTNVVIIRRFNLDRNNIWFVRFSFDLNEFLLAVGNLNGHLFIYDFKHFNSNDYRLAFEIPVPQPRIDQQQSKKLNFNINVNNNNKMPLSRVIRQTAFNSDDMIYYVLQNH</sequence>
<evidence type="ECO:0000256" key="2">
    <source>
        <dbReference type="ARBA" id="ARBA00022574"/>
    </source>
</evidence>
<dbReference type="InterPro" id="IPR019775">
    <property type="entry name" value="WD40_repeat_CS"/>
</dbReference>
<feature type="region of interest" description="Disordered" evidence="7">
    <location>
        <begin position="75"/>
        <end position="148"/>
    </location>
</feature>
<dbReference type="EMBL" id="LS999161">
    <property type="protein sequence ID" value="SZF06479.1"/>
    <property type="molecule type" value="mRNA"/>
</dbReference>
<keyword evidence="2 6" id="KW-0853">WD repeat</keyword>
<gene>
    <name evidence="8" type="primary">PSOVI280g00380</name>
</gene>
<evidence type="ECO:0000256" key="3">
    <source>
        <dbReference type="ARBA" id="ARBA00022737"/>
    </source>
</evidence>
<dbReference type="PROSITE" id="PS50082">
    <property type="entry name" value="WD_REPEATS_2"/>
    <property type="match status" value="2"/>
</dbReference>
<dbReference type="InterPro" id="IPR036322">
    <property type="entry name" value="WD40_repeat_dom_sf"/>
</dbReference>
<dbReference type="Pfam" id="PF00400">
    <property type="entry name" value="WD40"/>
    <property type="match status" value="2"/>
</dbReference>
<dbReference type="PANTHER" id="PTHR10253">
    <property type="entry name" value="POLYCOMB PROTEIN"/>
    <property type="match status" value="1"/>
</dbReference>
<dbReference type="SMART" id="SM00320">
    <property type="entry name" value="WD40"/>
    <property type="match status" value="5"/>
</dbReference>